<name>A0A9P8P7F7_9ASCO</name>
<dbReference type="InterPro" id="IPR035979">
    <property type="entry name" value="RBD_domain_sf"/>
</dbReference>
<dbReference type="GO" id="GO:0005737">
    <property type="term" value="C:cytoplasm"/>
    <property type="evidence" value="ECO:0007669"/>
    <property type="project" value="TreeGrafter"/>
</dbReference>
<feature type="compositionally biased region" description="Basic and acidic residues" evidence="3">
    <location>
        <begin position="349"/>
        <end position="362"/>
    </location>
</feature>
<proteinExistence type="predicted"/>
<dbReference type="SUPFAM" id="SSF54928">
    <property type="entry name" value="RNA-binding domain, RBD"/>
    <property type="match status" value="1"/>
</dbReference>
<feature type="region of interest" description="Disordered" evidence="3">
    <location>
        <begin position="172"/>
        <end position="240"/>
    </location>
</feature>
<dbReference type="AlphaFoldDB" id="A0A9P8P7F7"/>
<evidence type="ECO:0000256" key="2">
    <source>
        <dbReference type="PROSITE-ProRule" id="PRU00176"/>
    </source>
</evidence>
<feature type="domain" description="RRM" evidence="4">
    <location>
        <begin position="254"/>
        <end position="332"/>
    </location>
</feature>
<dbReference type="PANTHER" id="PTHR23003">
    <property type="entry name" value="RNA RECOGNITION MOTIF RRM DOMAIN CONTAINING PROTEIN"/>
    <property type="match status" value="1"/>
</dbReference>
<dbReference type="EMBL" id="JAEUBE010000199">
    <property type="protein sequence ID" value="KAH3666958.1"/>
    <property type="molecule type" value="Genomic_DNA"/>
</dbReference>
<comment type="caution">
    <text evidence="5">The sequence shown here is derived from an EMBL/GenBank/DDBJ whole genome shotgun (WGS) entry which is preliminary data.</text>
</comment>
<dbReference type="GO" id="GO:0005634">
    <property type="term" value="C:nucleus"/>
    <property type="evidence" value="ECO:0007669"/>
    <property type="project" value="TreeGrafter"/>
</dbReference>
<reference evidence="5" key="2">
    <citation type="submission" date="2021-01" db="EMBL/GenBank/DDBJ databases">
        <authorList>
            <person name="Schikora-Tamarit M.A."/>
        </authorList>
    </citation>
    <scope>NUCLEOTIDE SEQUENCE</scope>
    <source>
        <strain evidence="5">CBS6075</strain>
    </source>
</reference>
<feature type="compositionally biased region" description="Low complexity" evidence="3">
    <location>
        <begin position="172"/>
        <end position="191"/>
    </location>
</feature>
<dbReference type="SMART" id="SM00360">
    <property type="entry name" value="RRM"/>
    <property type="match status" value="1"/>
</dbReference>
<gene>
    <name evidence="5" type="ORF">OGAPHI_003408</name>
</gene>
<dbReference type="InterPro" id="IPR000504">
    <property type="entry name" value="RRM_dom"/>
</dbReference>
<dbReference type="RefSeq" id="XP_046061914.1">
    <property type="nucleotide sequence ID" value="XM_046204382.1"/>
</dbReference>
<dbReference type="Proteomes" id="UP000769157">
    <property type="component" value="Unassembled WGS sequence"/>
</dbReference>
<dbReference type="InterPro" id="IPR012677">
    <property type="entry name" value="Nucleotide-bd_a/b_plait_sf"/>
</dbReference>
<keyword evidence="6" id="KW-1185">Reference proteome</keyword>
<evidence type="ECO:0000259" key="4">
    <source>
        <dbReference type="PROSITE" id="PS50102"/>
    </source>
</evidence>
<accession>A0A9P8P7F7</accession>
<dbReference type="GO" id="GO:1990904">
    <property type="term" value="C:ribonucleoprotein complex"/>
    <property type="evidence" value="ECO:0007669"/>
    <property type="project" value="TreeGrafter"/>
</dbReference>
<dbReference type="Gene3D" id="3.30.70.330">
    <property type="match status" value="1"/>
</dbReference>
<dbReference type="OrthoDB" id="1099063at2759"/>
<evidence type="ECO:0000313" key="5">
    <source>
        <dbReference type="EMBL" id="KAH3666958.1"/>
    </source>
</evidence>
<dbReference type="GO" id="GO:0016973">
    <property type="term" value="P:poly(A)+ mRNA export from nucleus"/>
    <property type="evidence" value="ECO:0007669"/>
    <property type="project" value="TreeGrafter"/>
</dbReference>
<sequence>MSLGSDQPTSPGGALSSPIVYYQDVSTAQYVVNVFNLPARLSKSDLDLLLQTVAVNTASIGAIQIYNSPNNQDAWASISAFSYSTAAGLANKLDGYEFDGSILQCQLINSYQPQSSAFYSDPVDQGVQPYFVPTPLATPMPAPIPMPSMPPYYPYYSYGMPIQRARSVSFPYADPQPAAAAPPHSFQPHANRPQRRQPNRPQQRVELGNNYSSILNPDFDKDESDQDSDSSVDDNEKPTDQLVQFSASKYVSPTRLFIGNIPFQSNYLSVLNYLNANASLVSHLYLKTQPNGGSKGFAIALTSSLDDSVEVIRKFNGASFEGRDLIVRFDKLPKLILKSHNIKKRKSLEKKQADEKENHNDQSEPDQVAEEKQVAQELVLTIKNTKPLLE</sequence>
<evidence type="ECO:0000256" key="3">
    <source>
        <dbReference type="SAM" id="MobiDB-lite"/>
    </source>
</evidence>
<keyword evidence="1 2" id="KW-0694">RNA-binding</keyword>
<feature type="region of interest" description="Disordered" evidence="3">
    <location>
        <begin position="346"/>
        <end position="372"/>
    </location>
</feature>
<dbReference type="GO" id="GO:0003729">
    <property type="term" value="F:mRNA binding"/>
    <property type="evidence" value="ECO:0007669"/>
    <property type="project" value="TreeGrafter"/>
</dbReference>
<dbReference type="PROSITE" id="PS50102">
    <property type="entry name" value="RRM"/>
    <property type="match status" value="1"/>
</dbReference>
<dbReference type="GO" id="GO:0071028">
    <property type="term" value="P:nuclear mRNA surveillance"/>
    <property type="evidence" value="ECO:0007669"/>
    <property type="project" value="TreeGrafter"/>
</dbReference>
<evidence type="ECO:0000313" key="6">
    <source>
        <dbReference type="Proteomes" id="UP000769157"/>
    </source>
</evidence>
<dbReference type="InterPro" id="IPR050374">
    <property type="entry name" value="RRT5_SRSF_SR"/>
</dbReference>
<dbReference type="GeneID" id="70235375"/>
<protein>
    <recommendedName>
        <fullName evidence="4">RRM domain-containing protein</fullName>
    </recommendedName>
</protein>
<feature type="compositionally biased region" description="Acidic residues" evidence="3">
    <location>
        <begin position="220"/>
        <end position="233"/>
    </location>
</feature>
<organism evidence="5 6">
    <name type="scientific">Ogataea philodendri</name>
    <dbReference type="NCBI Taxonomy" id="1378263"/>
    <lineage>
        <taxon>Eukaryota</taxon>
        <taxon>Fungi</taxon>
        <taxon>Dikarya</taxon>
        <taxon>Ascomycota</taxon>
        <taxon>Saccharomycotina</taxon>
        <taxon>Pichiomycetes</taxon>
        <taxon>Pichiales</taxon>
        <taxon>Pichiaceae</taxon>
        <taxon>Ogataea</taxon>
    </lineage>
</organism>
<dbReference type="PANTHER" id="PTHR23003:SF3">
    <property type="entry name" value="FI21236P1-RELATED"/>
    <property type="match status" value="1"/>
</dbReference>
<reference evidence="5" key="1">
    <citation type="journal article" date="2021" name="Open Biol.">
        <title>Shared evolutionary footprints suggest mitochondrial oxidative damage underlies multiple complex I losses in fungi.</title>
        <authorList>
            <person name="Schikora-Tamarit M.A."/>
            <person name="Marcet-Houben M."/>
            <person name="Nosek J."/>
            <person name="Gabaldon T."/>
        </authorList>
    </citation>
    <scope>NUCLEOTIDE SEQUENCE</scope>
    <source>
        <strain evidence="5">CBS6075</strain>
    </source>
</reference>
<evidence type="ECO:0000256" key="1">
    <source>
        <dbReference type="ARBA" id="ARBA00022884"/>
    </source>
</evidence>